<evidence type="ECO:0000256" key="5">
    <source>
        <dbReference type="ARBA" id="ARBA00040885"/>
    </source>
</evidence>
<dbReference type="Proteomes" id="UP000315759">
    <property type="component" value="Unassembled WGS sequence"/>
</dbReference>
<dbReference type="InterPro" id="IPR036390">
    <property type="entry name" value="WH_DNA-bd_sf"/>
</dbReference>
<dbReference type="PANTHER" id="PTHR30419">
    <property type="entry name" value="HTH-TYPE TRANSCRIPTIONAL REGULATOR YBHD"/>
    <property type="match status" value="1"/>
</dbReference>
<dbReference type="Pfam" id="PF00126">
    <property type="entry name" value="HTH_1"/>
    <property type="match status" value="1"/>
</dbReference>
<proteinExistence type="inferred from homology"/>
<dbReference type="CDD" id="cd05466">
    <property type="entry name" value="PBP2_LTTR_substrate"/>
    <property type="match status" value="1"/>
</dbReference>
<evidence type="ECO:0000256" key="1">
    <source>
        <dbReference type="ARBA" id="ARBA00009437"/>
    </source>
</evidence>
<dbReference type="InterPro" id="IPR050950">
    <property type="entry name" value="HTH-type_LysR_regulators"/>
</dbReference>
<keyword evidence="4" id="KW-0804">Transcription</keyword>
<protein>
    <recommendedName>
        <fullName evidence="5">Probable hydrogen peroxide-inducible genes activator</fullName>
    </recommendedName>
</protein>
<dbReference type="SUPFAM" id="SSF53850">
    <property type="entry name" value="Periplasmic binding protein-like II"/>
    <property type="match status" value="1"/>
</dbReference>
<dbReference type="Pfam" id="PF03466">
    <property type="entry name" value="LysR_substrate"/>
    <property type="match status" value="1"/>
</dbReference>
<name>A0A544W5D5_9MYCO</name>
<dbReference type="AlphaFoldDB" id="A0A544W5D5"/>
<comment type="function">
    <text evidence="6">Required for the induction the katG gene for catalase. Involved in the response to hydrogen peroxide.</text>
</comment>
<dbReference type="EMBL" id="VIFX01000006">
    <property type="protein sequence ID" value="TQR87444.1"/>
    <property type="molecule type" value="Genomic_DNA"/>
</dbReference>
<dbReference type="Gene3D" id="3.40.190.290">
    <property type="match status" value="1"/>
</dbReference>
<keyword evidence="2" id="KW-0805">Transcription regulation</keyword>
<dbReference type="Gene3D" id="1.10.10.10">
    <property type="entry name" value="Winged helix-like DNA-binding domain superfamily/Winged helix DNA-binding domain"/>
    <property type="match status" value="1"/>
</dbReference>
<dbReference type="PROSITE" id="PS50931">
    <property type="entry name" value="HTH_LYSR"/>
    <property type="match status" value="1"/>
</dbReference>
<feature type="domain" description="HTH lysR-type" evidence="7">
    <location>
        <begin position="1"/>
        <end position="58"/>
    </location>
</feature>
<dbReference type="InterPro" id="IPR005119">
    <property type="entry name" value="LysR_subst-bd"/>
</dbReference>
<evidence type="ECO:0000256" key="2">
    <source>
        <dbReference type="ARBA" id="ARBA00023015"/>
    </source>
</evidence>
<dbReference type="GO" id="GO:0003700">
    <property type="term" value="F:DNA-binding transcription factor activity"/>
    <property type="evidence" value="ECO:0007669"/>
    <property type="project" value="InterPro"/>
</dbReference>
<dbReference type="SUPFAM" id="SSF46785">
    <property type="entry name" value="Winged helix' DNA-binding domain"/>
    <property type="match status" value="1"/>
</dbReference>
<evidence type="ECO:0000313" key="8">
    <source>
        <dbReference type="EMBL" id="TQR87444.1"/>
    </source>
</evidence>
<dbReference type="InterPro" id="IPR000847">
    <property type="entry name" value="LysR_HTH_N"/>
</dbReference>
<dbReference type="RefSeq" id="WP_142551301.1">
    <property type="nucleotide sequence ID" value="NZ_VIFX01000006.1"/>
</dbReference>
<gene>
    <name evidence="8" type="ORF">D8S82_06580</name>
</gene>
<keyword evidence="9" id="KW-1185">Reference proteome</keyword>
<accession>A0A544W5D5</accession>
<dbReference type="GO" id="GO:0003677">
    <property type="term" value="F:DNA binding"/>
    <property type="evidence" value="ECO:0007669"/>
    <property type="project" value="UniProtKB-KW"/>
</dbReference>
<reference evidence="8 9" key="1">
    <citation type="submission" date="2018-10" db="EMBL/GenBank/DDBJ databases">
        <title>Draft genome of Mycobacterium hodleri strain B.</title>
        <authorList>
            <person name="Amande T.J."/>
            <person name="Mcgenity T.J."/>
        </authorList>
    </citation>
    <scope>NUCLEOTIDE SEQUENCE [LARGE SCALE GENOMIC DNA]</scope>
    <source>
        <strain evidence="8 9">B</strain>
    </source>
</reference>
<comment type="similarity">
    <text evidence="1">Belongs to the LysR transcriptional regulatory family.</text>
</comment>
<evidence type="ECO:0000313" key="9">
    <source>
        <dbReference type="Proteomes" id="UP000315759"/>
    </source>
</evidence>
<evidence type="ECO:0000259" key="7">
    <source>
        <dbReference type="PROSITE" id="PS50931"/>
    </source>
</evidence>
<sequence length="305" mass="32536">MHLDWLTSFVSVAEHRAFLAAAQDLGRAQSRVSEHVAKLEVELGIVLIDRAVRPVRLTVAGEIFLGRAKDVLATLDSARGEMSALRGTTYGTARLACMSSFAGAFVSQLIGRFGKAERNIEVRVMEGPTATLPELLLRHEVDHAIVPLPYVANVPELQWDSLWNEPLRLLVAPTHRLATSDEVSLRELAGESVVTPGSGDGARGLSPEVAALIEAADVRVGAGRRVASPHTLVSMVRSGLGVGVLSESAVRLTGTEGVTVVSLAEASAVRHTVLARARDRRTGEAVQRLSEFIAAAKPPEGTRRA</sequence>
<comment type="caution">
    <text evidence="8">The sequence shown here is derived from an EMBL/GenBank/DDBJ whole genome shotgun (WGS) entry which is preliminary data.</text>
</comment>
<dbReference type="GO" id="GO:0005829">
    <property type="term" value="C:cytosol"/>
    <property type="evidence" value="ECO:0007669"/>
    <property type="project" value="TreeGrafter"/>
</dbReference>
<organism evidence="8 9">
    <name type="scientific">Mycolicibacterium hodleri</name>
    <dbReference type="NCBI Taxonomy" id="49897"/>
    <lineage>
        <taxon>Bacteria</taxon>
        <taxon>Bacillati</taxon>
        <taxon>Actinomycetota</taxon>
        <taxon>Actinomycetes</taxon>
        <taxon>Mycobacteriales</taxon>
        <taxon>Mycobacteriaceae</taxon>
        <taxon>Mycolicibacterium</taxon>
    </lineage>
</organism>
<evidence type="ECO:0000256" key="3">
    <source>
        <dbReference type="ARBA" id="ARBA00023125"/>
    </source>
</evidence>
<dbReference type="FunFam" id="1.10.10.10:FF:000001">
    <property type="entry name" value="LysR family transcriptional regulator"/>
    <property type="match status" value="1"/>
</dbReference>
<keyword evidence="3" id="KW-0238">DNA-binding</keyword>
<dbReference type="InterPro" id="IPR036388">
    <property type="entry name" value="WH-like_DNA-bd_sf"/>
</dbReference>
<evidence type="ECO:0000256" key="4">
    <source>
        <dbReference type="ARBA" id="ARBA00023163"/>
    </source>
</evidence>
<evidence type="ECO:0000256" key="6">
    <source>
        <dbReference type="ARBA" id="ARBA00056658"/>
    </source>
</evidence>